<dbReference type="InterPro" id="IPR029058">
    <property type="entry name" value="AB_hydrolase_fold"/>
</dbReference>
<keyword evidence="2" id="KW-0325">Glycoprotein</keyword>
<accession>A0AAE1U8F3</accession>
<evidence type="ECO:0000256" key="1">
    <source>
        <dbReference type="ARBA" id="ARBA00005964"/>
    </source>
</evidence>
<keyword evidence="5" id="KW-1185">Reference proteome</keyword>
<reference evidence="4" key="1">
    <citation type="submission" date="2023-11" db="EMBL/GenBank/DDBJ databases">
        <title>Genome assemblies of two species of porcelain crab, Petrolisthes cinctipes and Petrolisthes manimaculis (Anomura: Porcellanidae).</title>
        <authorList>
            <person name="Angst P."/>
        </authorList>
    </citation>
    <scope>NUCLEOTIDE SEQUENCE</scope>
    <source>
        <strain evidence="4">PB745_02</strain>
        <tissue evidence="4">Gill</tissue>
    </source>
</reference>
<dbReference type="Gene3D" id="3.40.50.1820">
    <property type="entry name" value="alpha/beta hydrolase"/>
    <property type="match status" value="1"/>
</dbReference>
<comment type="caution">
    <text evidence="4">The sequence shown here is derived from an EMBL/GenBank/DDBJ whole genome shotgun (WGS) entry which is preliminary data.</text>
</comment>
<dbReference type="Proteomes" id="UP001292094">
    <property type="component" value="Unassembled WGS sequence"/>
</dbReference>
<gene>
    <name evidence="4" type="ORF">Pmani_016765</name>
</gene>
<dbReference type="InterPro" id="IPR002018">
    <property type="entry name" value="CarbesteraseB"/>
</dbReference>
<proteinExistence type="inferred from homology"/>
<dbReference type="AlphaFoldDB" id="A0AAE1U8F3"/>
<dbReference type="EMBL" id="JAWZYT010001484">
    <property type="protein sequence ID" value="KAK4311751.1"/>
    <property type="molecule type" value="Genomic_DNA"/>
</dbReference>
<evidence type="ECO:0000256" key="2">
    <source>
        <dbReference type="ARBA" id="ARBA00023180"/>
    </source>
</evidence>
<protein>
    <recommendedName>
        <fullName evidence="3">Carboxylesterase type B domain-containing protein</fullName>
    </recommendedName>
</protein>
<dbReference type="InterPro" id="IPR051093">
    <property type="entry name" value="Neuroligin/BSAL"/>
</dbReference>
<evidence type="ECO:0000259" key="3">
    <source>
        <dbReference type="Pfam" id="PF00135"/>
    </source>
</evidence>
<organism evidence="4 5">
    <name type="scientific">Petrolisthes manimaculis</name>
    <dbReference type="NCBI Taxonomy" id="1843537"/>
    <lineage>
        <taxon>Eukaryota</taxon>
        <taxon>Metazoa</taxon>
        <taxon>Ecdysozoa</taxon>
        <taxon>Arthropoda</taxon>
        <taxon>Crustacea</taxon>
        <taxon>Multicrustacea</taxon>
        <taxon>Malacostraca</taxon>
        <taxon>Eumalacostraca</taxon>
        <taxon>Eucarida</taxon>
        <taxon>Decapoda</taxon>
        <taxon>Pleocyemata</taxon>
        <taxon>Anomura</taxon>
        <taxon>Galatheoidea</taxon>
        <taxon>Porcellanidae</taxon>
        <taxon>Petrolisthes</taxon>
    </lineage>
</organism>
<evidence type="ECO:0000313" key="5">
    <source>
        <dbReference type="Proteomes" id="UP001292094"/>
    </source>
</evidence>
<comment type="similarity">
    <text evidence="1">Belongs to the type-B carboxylesterase/lipase family.</text>
</comment>
<feature type="domain" description="Carboxylesterase type B" evidence="3">
    <location>
        <begin position="16"/>
        <end position="92"/>
    </location>
</feature>
<dbReference type="Pfam" id="PF00135">
    <property type="entry name" value="COesterase"/>
    <property type="match status" value="1"/>
</dbReference>
<sequence length="96" mass="10124">MMERTAASWTDTHVVVVVVSTFSPLPPPGFLNTSPNDSGKGVVSNLGLMDQLAALSWVNENAKHFGGDPSRVTLFGHASGAACINYLMVSPVVVPR</sequence>
<evidence type="ECO:0000313" key="4">
    <source>
        <dbReference type="EMBL" id="KAK4311751.1"/>
    </source>
</evidence>
<dbReference type="SUPFAM" id="SSF53474">
    <property type="entry name" value="alpha/beta-Hydrolases"/>
    <property type="match status" value="1"/>
</dbReference>
<dbReference type="PANTHER" id="PTHR43903">
    <property type="entry name" value="NEUROLIGIN"/>
    <property type="match status" value="1"/>
</dbReference>
<name>A0AAE1U8F3_9EUCA</name>